<keyword evidence="3" id="KW-1185">Reference proteome</keyword>
<organism evidence="2 3">
    <name type="scientific">Pleurodeles waltl</name>
    <name type="common">Iberian ribbed newt</name>
    <dbReference type="NCBI Taxonomy" id="8319"/>
    <lineage>
        <taxon>Eukaryota</taxon>
        <taxon>Metazoa</taxon>
        <taxon>Chordata</taxon>
        <taxon>Craniata</taxon>
        <taxon>Vertebrata</taxon>
        <taxon>Euteleostomi</taxon>
        <taxon>Amphibia</taxon>
        <taxon>Batrachia</taxon>
        <taxon>Caudata</taxon>
        <taxon>Salamandroidea</taxon>
        <taxon>Salamandridae</taxon>
        <taxon>Pleurodelinae</taxon>
        <taxon>Pleurodeles</taxon>
    </lineage>
</organism>
<accession>A0AAV7UTH8</accession>
<name>A0AAV7UTH8_PLEWA</name>
<proteinExistence type="predicted"/>
<reference evidence="2" key="1">
    <citation type="journal article" date="2022" name="bioRxiv">
        <title>Sequencing and chromosome-scale assembly of the giantPleurodeles waltlgenome.</title>
        <authorList>
            <person name="Brown T."/>
            <person name="Elewa A."/>
            <person name="Iarovenko S."/>
            <person name="Subramanian E."/>
            <person name="Araus A.J."/>
            <person name="Petzold A."/>
            <person name="Susuki M."/>
            <person name="Suzuki K.-i.T."/>
            <person name="Hayashi T."/>
            <person name="Toyoda A."/>
            <person name="Oliveira C."/>
            <person name="Osipova E."/>
            <person name="Leigh N.D."/>
            <person name="Simon A."/>
            <person name="Yun M.H."/>
        </authorList>
    </citation>
    <scope>NUCLEOTIDE SEQUENCE</scope>
    <source>
        <strain evidence="2">20211129_DDA</strain>
        <tissue evidence="2">Liver</tissue>
    </source>
</reference>
<gene>
    <name evidence="2" type="ORF">NDU88_001689</name>
</gene>
<dbReference type="AlphaFoldDB" id="A0AAV7UTH8"/>
<evidence type="ECO:0000313" key="3">
    <source>
        <dbReference type="Proteomes" id="UP001066276"/>
    </source>
</evidence>
<sequence length="201" mass="22213">MRSFVFTTSEWLEVSSRYREQKETALKLIFVAIVLRGYKSYALKLPGATRMFLTSFPLLFLIAPLSDPDAEVQQRNKARHSRCTAYRTPGLARTETLLLVTVSASTPATPCAGFFRLSFPFLSTWARGADQPERLEREGRISLDGTEELDSSGQCRVPGNAPRRVCKETTPPLPAAAHVPAARVRATLAQHKQASAYGSRG</sequence>
<protein>
    <submittedName>
        <fullName evidence="2">Uncharacterized protein</fullName>
    </submittedName>
</protein>
<dbReference type="Proteomes" id="UP001066276">
    <property type="component" value="Chromosome 2_2"/>
</dbReference>
<evidence type="ECO:0000256" key="1">
    <source>
        <dbReference type="SAM" id="MobiDB-lite"/>
    </source>
</evidence>
<dbReference type="EMBL" id="JANPWB010000004">
    <property type="protein sequence ID" value="KAJ1192382.1"/>
    <property type="molecule type" value="Genomic_DNA"/>
</dbReference>
<evidence type="ECO:0000313" key="2">
    <source>
        <dbReference type="EMBL" id="KAJ1192382.1"/>
    </source>
</evidence>
<comment type="caution">
    <text evidence="2">The sequence shown here is derived from an EMBL/GenBank/DDBJ whole genome shotgun (WGS) entry which is preliminary data.</text>
</comment>
<feature type="region of interest" description="Disordered" evidence="1">
    <location>
        <begin position="147"/>
        <end position="173"/>
    </location>
</feature>